<gene>
    <name evidence="2" type="ORF">TVY486_1010720</name>
</gene>
<feature type="compositionally biased region" description="Polar residues" evidence="1">
    <location>
        <begin position="217"/>
        <end position="228"/>
    </location>
</feature>
<feature type="region of interest" description="Disordered" evidence="1">
    <location>
        <begin position="656"/>
        <end position="687"/>
    </location>
</feature>
<organism evidence="2">
    <name type="scientific">Trypanosoma vivax (strain Y486)</name>
    <dbReference type="NCBI Taxonomy" id="1055687"/>
    <lineage>
        <taxon>Eukaryota</taxon>
        <taxon>Discoba</taxon>
        <taxon>Euglenozoa</taxon>
        <taxon>Kinetoplastea</taxon>
        <taxon>Metakinetoplastina</taxon>
        <taxon>Trypanosomatida</taxon>
        <taxon>Trypanosomatidae</taxon>
        <taxon>Trypanosoma</taxon>
        <taxon>Duttonella</taxon>
    </lineage>
</organism>
<dbReference type="AlphaFoldDB" id="G0U820"/>
<accession>G0U820</accession>
<dbReference type="EMBL" id="HE573026">
    <property type="protein sequence ID" value="CCC52029.1"/>
    <property type="molecule type" value="Genomic_DNA"/>
</dbReference>
<feature type="compositionally biased region" description="Polar residues" evidence="1">
    <location>
        <begin position="561"/>
        <end position="577"/>
    </location>
</feature>
<reference evidence="2" key="1">
    <citation type="journal article" date="2012" name="Proc. Natl. Acad. Sci. U.S.A.">
        <title>Antigenic diversity is generated by distinct evolutionary mechanisms in African trypanosome species.</title>
        <authorList>
            <person name="Jackson A.P."/>
            <person name="Berry A."/>
            <person name="Aslett M."/>
            <person name="Allison H.C."/>
            <person name="Burton P."/>
            <person name="Vavrova-Anderson J."/>
            <person name="Brown R."/>
            <person name="Browne H."/>
            <person name="Corton N."/>
            <person name="Hauser H."/>
            <person name="Gamble J."/>
            <person name="Gilderthorp R."/>
            <person name="Marcello L."/>
            <person name="McQuillan J."/>
            <person name="Otto T.D."/>
            <person name="Quail M.A."/>
            <person name="Sanders M.J."/>
            <person name="van Tonder A."/>
            <person name="Ginger M.L."/>
            <person name="Field M.C."/>
            <person name="Barry J.D."/>
            <person name="Hertz-Fowler C."/>
            <person name="Berriman M."/>
        </authorList>
    </citation>
    <scope>NUCLEOTIDE SEQUENCE</scope>
    <source>
        <strain evidence="2">Y486</strain>
    </source>
</reference>
<dbReference type="VEuPathDB" id="TriTrypDB:TvY486_1010720"/>
<name>G0U820_TRYVY</name>
<feature type="compositionally biased region" description="Polar residues" evidence="1">
    <location>
        <begin position="668"/>
        <end position="677"/>
    </location>
</feature>
<feature type="region of interest" description="Disordered" evidence="1">
    <location>
        <begin position="548"/>
        <end position="577"/>
    </location>
</feature>
<evidence type="ECO:0000313" key="2">
    <source>
        <dbReference type="EMBL" id="CCC52029.1"/>
    </source>
</evidence>
<protein>
    <submittedName>
        <fullName evidence="2">Uncharacterized protein</fullName>
    </submittedName>
</protein>
<evidence type="ECO:0000256" key="1">
    <source>
        <dbReference type="SAM" id="MobiDB-lite"/>
    </source>
</evidence>
<proteinExistence type="predicted"/>
<feature type="region of interest" description="Disordered" evidence="1">
    <location>
        <begin position="217"/>
        <end position="242"/>
    </location>
</feature>
<sequence>MWADKWACHRLLSSRRWYFPAMDMRLVSVLPSCCTVFMRRRRWQAALGSTTCTDSRLTTCRFSCSSPDVPTAGAGKCSATAIPAPTSRKNEDERDPVCLFLRRFCVTPLTQLAQRLPDEVIEKLPSGLRSHLEKFPMRYRLSSNAQGTLFVERIDQEPKQQKIESKETSQPYTRIHSSVEPCVDVDELELFIRERLMLAGGTRLWMLTTEHKWAETSDNAAGTPTDFSSAPGAFGESSGVPSQPLRQETLVAMRWVCLSSKEEVDEALKTMRAEARKGMPPDGLAASSGSLEYSKSVLYVSHDTTDIHNALKGVTFPLTDSSLVEEYNVYRLSRALSTRTFISLPELQELVEGLLTQSLPVVLAVGGEESRSADEGRCPGSRRSIFDFEYDPRDKCRIVGVRFWLDELRFLPSLYHERTTAELQGELADVMEQRSRMKIHKLPNQKRVSIISKTRLLSRCIALHEFGTSPFCHPDVLAYYVFDLLPMDDRLVITGHLPQLLPEEIRRVTDARCRAWLRRYPHLFRLVEHPPELCVQRVDAAMWVTGSASAHREQQEEDGQEQATHCTSNPVTSSDGYQQQLLTDPEEQLRFVVSLVAARLEANKSRKLLPSHLPKFMSSELRRVITPRHSGGIEGYLKRHPDVFILTYGDHPHEPTVSLAPQLHPNPRKTTGCSSDVPNADAPTCKD</sequence>